<protein>
    <recommendedName>
        <fullName evidence="3">Protein-tyrosine-phosphatase</fullName>
    </recommendedName>
</protein>
<reference evidence="1 2" key="1">
    <citation type="journal article" date="2012" name="J. Bacteriol.">
        <title>Complete genome sequence of Riemerella anatipestifer reference strain.</title>
        <authorList>
            <person name="Wang X."/>
            <person name="Zhu D."/>
            <person name="Wang M."/>
            <person name="Cheng A."/>
            <person name="Jia R."/>
            <person name="Zhou Y."/>
            <person name="Chen Z."/>
            <person name="Luo Q."/>
            <person name="Liu F."/>
            <person name="Wang Y."/>
            <person name="Chen X.Y."/>
        </authorList>
    </citation>
    <scope>NUCLEOTIDE SEQUENCE [LARGE SCALE GENOMIC DNA]</scope>
    <source>
        <strain evidence="2">DSM 15868</strain>
    </source>
</reference>
<organism evidence="1 2">
    <name type="scientific">Riemerella anatipestifer (strain ATCC 11845 / DSM 15868 / JCM 9532 / NCTC 11014)</name>
    <dbReference type="NCBI Taxonomy" id="693978"/>
    <lineage>
        <taxon>Bacteria</taxon>
        <taxon>Pseudomonadati</taxon>
        <taxon>Bacteroidota</taxon>
        <taxon>Flavobacteriia</taxon>
        <taxon>Flavobacteriales</taxon>
        <taxon>Weeksellaceae</taxon>
        <taxon>Riemerella</taxon>
    </lineage>
</organism>
<dbReference type="EMBL" id="CP003388">
    <property type="protein sequence ID" value="AFD55459.1"/>
    <property type="molecule type" value="Genomic_DNA"/>
</dbReference>
<dbReference type="Proteomes" id="UP000010093">
    <property type="component" value="Chromosome"/>
</dbReference>
<gene>
    <name evidence="1" type="ORF">RA0C_0481</name>
</gene>
<dbReference type="KEGG" id="rai:RA0C_0481"/>
<dbReference type="PATRIC" id="fig|693978.17.peg.496"/>
<evidence type="ECO:0000313" key="2">
    <source>
        <dbReference type="Proteomes" id="UP000010093"/>
    </source>
</evidence>
<sequence>MPLLSKIQNFIEKLEVNSISEERKKILQTLIDFITKKQKNGEPIRLNFICTHNSRRSHLCQRRKLV</sequence>
<proteinExistence type="predicted"/>
<dbReference type="HOGENOM" id="CLU_2828467_0_0_10"/>
<evidence type="ECO:0000313" key="1">
    <source>
        <dbReference type="EMBL" id="AFD55459.1"/>
    </source>
</evidence>
<accession>H8MDB0</accession>
<dbReference type="AlphaFoldDB" id="H8MDB0"/>
<name>H8MDB0_RIEAD</name>
<evidence type="ECO:0008006" key="3">
    <source>
        <dbReference type="Google" id="ProtNLM"/>
    </source>
</evidence>